<dbReference type="SUPFAM" id="SSF55961">
    <property type="entry name" value="Bet v1-like"/>
    <property type="match status" value="1"/>
</dbReference>
<dbReference type="AlphaFoldDB" id="A0A2S9Q981"/>
<dbReference type="RefSeq" id="WP_105863866.1">
    <property type="nucleotide sequence ID" value="NZ_PUEJ01000007.1"/>
</dbReference>
<feature type="domain" description="Activator of Hsp90 ATPase homologue 1/2-like C-terminal" evidence="2">
    <location>
        <begin position="25"/>
        <end position="136"/>
    </location>
</feature>
<dbReference type="Pfam" id="PF08327">
    <property type="entry name" value="AHSA1"/>
    <property type="match status" value="1"/>
</dbReference>
<dbReference type="OrthoDB" id="287565at2"/>
<dbReference type="CDD" id="cd07814">
    <property type="entry name" value="SRPBCC_CalC_Aha1-like"/>
    <property type="match status" value="1"/>
</dbReference>
<evidence type="ECO:0000259" key="2">
    <source>
        <dbReference type="Pfam" id="PF08327"/>
    </source>
</evidence>
<sequence>MTDRSYTTSFTVDQTPAQAFAAIVNVRGWWSENIEGGTSRVGEKFRYSYEDVHRCEIQVRELIPDRKVVWRVLDNYFSFTRDSSEWKGTEIIFEIARKGDQTEIAFTHLGLVPDYECYHACSDGWHSYITGSLRDLIASGSGRPNVGEAITQSEQLLTRPTAA</sequence>
<dbReference type="Gene3D" id="3.30.530.20">
    <property type="match status" value="1"/>
</dbReference>
<protein>
    <submittedName>
        <fullName evidence="3">ATPase</fullName>
    </submittedName>
</protein>
<evidence type="ECO:0000256" key="1">
    <source>
        <dbReference type="ARBA" id="ARBA00006817"/>
    </source>
</evidence>
<reference evidence="3 4" key="1">
    <citation type="submission" date="2018-02" db="EMBL/GenBank/DDBJ databases">
        <title>Whole genome sequencing of endophytic bacterium.</title>
        <authorList>
            <person name="Eedara R."/>
            <person name="Podile A.R."/>
        </authorList>
    </citation>
    <scope>NUCLEOTIDE SEQUENCE [LARGE SCALE GENOMIC DNA]</scope>
    <source>
        <strain evidence="3 4">RP1T</strain>
    </source>
</reference>
<gene>
    <name evidence="3" type="ORF">C5L14_20210</name>
</gene>
<proteinExistence type="inferred from homology"/>
<dbReference type="InterPro" id="IPR023393">
    <property type="entry name" value="START-like_dom_sf"/>
</dbReference>
<dbReference type="InterPro" id="IPR013538">
    <property type="entry name" value="ASHA1/2-like_C"/>
</dbReference>
<comment type="similarity">
    <text evidence="1">Belongs to the AHA1 family.</text>
</comment>
<comment type="caution">
    <text evidence="3">The sequence shown here is derived from an EMBL/GenBank/DDBJ whole genome shotgun (WGS) entry which is preliminary data.</text>
</comment>
<dbReference type="EMBL" id="PUEJ01000007">
    <property type="protein sequence ID" value="PRH85870.1"/>
    <property type="molecule type" value="Genomic_DNA"/>
</dbReference>
<name>A0A2S9Q981_9HYPH</name>
<keyword evidence="4" id="KW-1185">Reference proteome</keyword>
<accession>A0A2S9Q981</accession>
<organism evidence="3 4">
    <name type="scientific">Labrys okinawensis</name>
    <dbReference type="NCBI Taxonomy" id="346911"/>
    <lineage>
        <taxon>Bacteria</taxon>
        <taxon>Pseudomonadati</taxon>
        <taxon>Pseudomonadota</taxon>
        <taxon>Alphaproteobacteria</taxon>
        <taxon>Hyphomicrobiales</taxon>
        <taxon>Xanthobacteraceae</taxon>
        <taxon>Labrys</taxon>
    </lineage>
</organism>
<evidence type="ECO:0000313" key="4">
    <source>
        <dbReference type="Proteomes" id="UP000237682"/>
    </source>
</evidence>
<evidence type="ECO:0000313" key="3">
    <source>
        <dbReference type="EMBL" id="PRH85870.1"/>
    </source>
</evidence>
<dbReference type="Proteomes" id="UP000237682">
    <property type="component" value="Unassembled WGS sequence"/>
</dbReference>